<evidence type="ECO:0000256" key="1">
    <source>
        <dbReference type="ARBA" id="ARBA00008601"/>
    </source>
</evidence>
<dbReference type="CDD" id="cd14498">
    <property type="entry name" value="DSP"/>
    <property type="match status" value="1"/>
</dbReference>
<sequence>MEAGGATLGFTEEERAALSQLEDLLKLDFHSLERLSAEPAEILPHLLLGSRMHAICPEQLKKQGVTHVLNCASAQVSTGTRLYAPHGIVYDEFKSDDREGYNIMAHFDQFSALADEVGRQGGRLFVHCEAGVNRSGTLSVAYHVSRSGMSLLDSARHCKKQRGRICTNADFQVQLFRFALSRNLPLE</sequence>
<proteinExistence type="inferred from homology"/>
<dbReference type="AlphaFoldDB" id="A0A7S1FDJ1"/>
<gene>
    <name evidence="7" type="ORF">NSCI0253_LOCUS33525</name>
</gene>
<dbReference type="Gene3D" id="3.90.190.10">
    <property type="entry name" value="Protein tyrosine phosphatase superfamily"/>
    <property type="match status" value="1"/>
</dbReference>
<dbReference type="GO" id="GO:0004725">
    <property type="term" value="F:protein tyrosine phosphatase activity"/>
    <property type="evidence" value="ECO:0007669"/>
    <property type="project" value="UniProtKB-EC"/>
</dbReference>
<organism evidence="7">
    <name type="scientific">Noctiluca scintillans</name>
    <name type="common">Sea sparkle</name>
    <name type="synonym">Red tide dinoflagellate</name>
    <dbReference type="NCBI Taxonomy" id="2966"/>
    <lineage>
        <taxon>Eukaryota</taxon>
        <taxon>Sar</taxon>
        <taxon>Alveolata</taxon>
        <taxon>Dinophyceae</taxon>
        <taxon>Noctilucales</taxon>
        <taxon>Noctilucaceae</taxon>
        <taxon>Noctiluca</taxon>
    </lineage>
</organism>
<dbReference type="InterPro" id="IPR029021">
    <property type="entry name" value="Prot-tyrosine_phosphatase-like"/>
</dbReference>
<evidence type="ECO:0000259" key="6">
    <source>
        <dbReference type="PROSITE" id="PS50056"/>
    </source>
</evidence>
<dbReference type="SUPFAM" id="SSF52799">
    <property type="entry name" value="(Phosphotyrosine protein) phosphatases II"/>
    <property type="match status" value="1"/>
</dbReference>
<evidence type="ECO:0000256" key="3">
    <source>
        <dbReference type="ARBA" id="ARBA00022801"/>
    </source>
</evidence>
<dbReference type="Pfam" id="PF00782">
    <property type="entry name" value="DSPc"/>
    <property type="match status" value="1"/>
</dbReference>
<dbReference type="InterPro" id="IPR000340">
    <property type="entry name" value="Dual-sp_phosphatase_cat-dom"/>
</dbReference>
<dbReference type="GO" id="GO:0043409">
    <property type="term" value="P:negative regulation of MAPK cascade"/>
    <property type="evidence" value="ECO:0007669"/>
    <property type="project" value="TreeGrafter"/>
</dbReference>
<dbReference type="SMART" id="SM00195">
    <property type="entry name" value="DSPc"/>
    <property type="match status" value="1"/>
</dbReference>
<evidence type="ECO:0000256" key="4">
    <source>
        <dbReference type="ARBA" id="ARBA00022912"/>
    </source>
</evidence>
<name>A0A7S1FDJ1_NOCSC</name>
<reference evidence="7" key="1">
    <citation type="submission" date="2021-01" db="EMBL/GenBank/DDBJ databases">
        <authorList>
            <person name="Corre E."/>
            <person name="Pelletier E."/>
            <person name="Niang G."/>
            <person name="Scheremetjew M."/>
            <person name="Finn R."/>
            <person name="Kale V."/>
            <person name="Holt S."/>
            <person name="Cochrane G."/>
            <person name="Meng A."/>
            <person name="Brown T."/>
            <person name="Cohen L."/>
        </authorList>
    </citation>
    <scope>NUCLEOTIDE SEQUENCE</scope>
</reference>
<evidence type="ECO:0000256" key="2">
    <source>
        <dbReference type="ARBA" id="ARBA00013064"/>
    </source>
</evidence>
<dbReference type="InterPro" id="IPR000387">
    <property type="entry name" value="Tyr_Pase_dom"/>
</dbReference>
<dbReference type="InterPro" id="IPR020422">
    <property type="entry name" value="TYR_PHOSPHATASE_DUAL_dom"/>
</dbReference>
<dbReference type="GO" id="GO:0005737">
    <property type="term" value="C:cytoplasm"/>
    <property type="evidence" value="ECO:0007669"/>
    <property type="project" value="TreeGrafter"/>
</dbReference>
<feature type="domain" description="Tyrosine specific protein phosphatases" evidence="6">
    <location>
        <begin position="108"/>
        <end position="162"/>
    </location>
</feature>
<dbReference type="PROSITE" id="PS50056">
    <property type="entry name" value="TYR_PHOSPHATASE_2"/>
    <property type="match status" value="1"/>
</dbReference>
<dbReference type="EMBL" id="HBFQ01047167">
    <property type="protein sequence ID" value="CAD8859171.1"/>
    <property type="molecule type" value="Transcribed_RNA"/>
</dbReference>
<dbReference type="SMART" id="SM00404">
    <property type="entry name" value="PTPc_motif"/>
    <property type="match status" value="1"/>
</dbReference>
<protein>
    <recommendedName>
        <fullName evidence="2">protein-tyrosine-phosphatase</fullName>
        <ecNumber evidence="2">3.1.3.48</ecNumber>
    </recommendedName>
</protein>
<dbReference type="PROSITE" id="PS50054">
    <property type="entry name" value="TYR_PHOSPHATASE_DUAL"/>
    <property type="match status" value="1"/>
</dbReference>
<comment type="similarity">
    <text evidence="1">Belongs to the protein-tyrosine phosphatase family. Non-receptor class dual specificity subfamily.</text>
</comment>
<feature type="domain" description="Tyrosine-protein phosphatase" evidence="5">
    <location>
        <begin position="38"/>
        <end position="184"/>
    </location>
</feature>
<dbReference type="PANTHER" id="PTHR10159:SF529">
    <property type="entry name" value="TYROSINE-PROTEIN PHOSPHATASE DOMAIN-CONTAINING PROTEIN"/>
    <property type="match status" value="1"/>
</dbReference>
<dbReference type="InterPro" id="IPR003595">
    <property type="entry name" value="Tyr_Pase_cat"/>
</dbReference>
<accession>A0A7S1FDJ1</accession>
<keyword evidence="3" id="KW-0378">Hydrolase</keyword>
<keyword evidence="4" id="KW-0904">Protein phosphatase</keyword>
<evidence type="ECO:0000259" key="5">
    <source>
        <dbReference type="PROSITE" id="PS50054"/>
    </source>
</evidence>
<dbReference type="InterPro" id="IPR016130">
    <property type="entry name" value="Tyr_Pase_AS"/>
</dbReference>
<dbReference type="PANTHER" id="PTHR10159">
    <property type="entry name" value="DUAL SPECIFICITY PROTEIN PHOSPHATASE"/>
    <property type="match status" value="1"/>
</dbReference>
<dbReference type="EC" id="3.1.3.48" evidence="2"/>
<dbReference type="PROSITE" id="PS00383">
    <property type="entry name" value="TYR_PHOSPHATASE_1"/>
    <property type="match status" value="1"/>
</dbReference>
<evidence type="ECO:0000313" key="7">
    <source>
        <dbReference type="EMBL" id="CAD8859171.1"/>
    </source>
</evidence>